<evidence type="ECO:0000256" key="1">
    <source>
        <dbReference type="PROSITE-ProRule" id="PRU00042"/>
    </source>
</evidence>
<dbReference type="InterPro" id="IPR013087">
    <property type="entry name" value="Znf_C2H2_type"/>
</dbReference>
<sequence>MVVVGEGRKGGVRLLEQWIDGTSVESTFSEQEGYDVTASGFAWHLYESCLKLLNNIIRLDGQTTNLETKPLKECLSRLFLWGEGFGGGQLDTVIQRSDALKSTILQFIAAIAKILLDGILDVAKELRPFIEKVESITIDELDDSDEDYNDDESDAASIISSTGGNAAKNINSYVSCLMGLLPSMEHTLNVHEDQGTNSSPVQFHVSNAALTYVHHVADKYKHADTILVSRLGEANLQRHIAIREKMAQKDAVVEEQLIVETISQVPKSAFIPTSIFQDSGFGSMPAASNLAPTIASHSSFKTDGSQGSKGSFRVPEAPVDAYEGVPFPCSICGHVLKNIKNPYDWKVHVFADLQPYICTFSECVESLRTFPTRKLWQEHEFSQHRVDITWTCPVCREESLNPDDWKEHVESNHRNSLSDVEARYAFAAAKRTRAQPIELQRCPLCLTVPGKTQRAFTTHVCKHLESIALAALPNEASSDSEAESVSSHQSLSSANNDEEVQEKGWCKECGKVFRDPKAHALTHQSERPDKCPVVTCEYHIKGFARKYDKIRHALTHYKGTMVCGFCPGSGTSAEKVFNRTDVFKRHLTSVHAVEQIPPNSRKDRPRFGIIGVKPLGYAPDATGKCTTCDQVFSNAQDFYEHLDDCVLGLLVRCQNEPSEAINAARLAEVENDPDLQDTLRRNMVPPSVLDPDDEILGVELAKYVTQEGEYMFRCQLPECKKLFKEEYSWKRHVETRHSEWSEKLKLSLHGHEVKQSFGVTEKNDLEREFESRNSNMGMVDFILTPVIFLTVILEAATHADYEGNGVTKVPGPRAALDANSSDFDVNGNDLCGGTILTSADFKRITSNR</sequence>
<gene>
    <name evidence="4" type="ORF">LSUE1_G007787</name>
</gene>
<dbReference type="AlphaFoldDB" id="A0A8T9C3U1"/>
<keyword evidence="1" id="KW-0862">Zinc</keyword>
<accession>A0A8T9C3U1</accession>
<dbReference type="OrthoDB" id="5412071at2759"/>
<protein>
    <recommendedName>
        <fullName evidence="3">C2H2-type domain-containing protein</fullName>
    </recommendedName>
</protein>
<dbReference type="PANTHER" id="PTHR35391:SF7">
    <property type="entry name" value="C2H2-TYPE DOMAIN-CONTAINING PROTEIN"/>
    <property type="match status" value="1"/>
</dbReference>
<name>A0A8T9C3U1_9HELO</name>
<dbReference type="PROSITE" id="PS00028">
    <property type="entry name" value="ZINC_FINGER_C2H2_1"/>
    <property type="match status" value="1"/>
</dbReference>
<evidence type="ECO:0000256" key="2">
    <source>
        <dbReference type="SAM" id="MobiDB-lite"/>
    </source>
</evidence>
<keyword evidence="1" id="KW-0863">Zinc-finger</keyword>
<dbReference type="EMBL" id="QGMK01000880">
    <property type="protein sequence ID" value="TVY76035.1"/>
    <property type="molecule type" value="Genomic_DNA"/>
</dbReference>
<keyword evidence="5" id="KW-1185">Reference proteome</keyword>
<dbReference type="Proteomes" id="UP000469558">
    <property type="component" value="Unassembled WGS sequence"/>
</dbReference>
<keyword evidence="1" id="KW-0479">Metal-binding</keyword>
<feature type="compositionally biased region" description="Low complexity" evidence="2">
    <location>
        <begin position="478"/>
        <end position="495"/>
    </location>
</feature>
<dbReference type="GO" id="GO:0008270">
    <property type="term" value="F:zinc ion binding"/>
    <property type="evidence" value="ECO:0007669"/>
    <property type="project" value="UniProtKB-KW"/>
</dbReference>
<dbReference type="PROSITE" id="PS50157">
    <property type="entry name" value="ZINC_FINGER_C2H2_2"/>
    <property type="match status" value="1"/>
</dbReference>
<organism evidence="4 5">
    <name type="scientific">Lachnellula suecica</name>
    <dbReference type="NCBI Taxonomy" id="602035"/>
    <lineage>
        <taxon>Eukaryota</taxon>
        <taxon>Fungi</taxon>
        <taxon>Dikarya</taxon>
        <taxon>Ascomycota</taxon>
        <taxon>Pezizomycotina</taxon>
        <taxon>Leotiomycetes</taxon>
        <taxon>Helotiales</taxon>
        <taxon>Lachnaceae</taxon>
        <taxon>Lachnellula</taxon>
    </lineage>
</organism>
<evidence type="ECO:0000313" key="4">
    <source>
        <dbReference type="EMBL" id="TVY76035.1"/>
    </source>
</evidence>
<proteinExistence type="predicted"/>
<dbReference type="Pfam" id="PF26082">
    <property type="entry name" value="zf-C2H2_AcuF"/>
    <property type="match status" value="1"/>
</dbReference>
<reference evidence="4 5" key="1">
    <citation type="submission" date="2018-05" db="EMBL/GenBank/DDBJ databases">
        <title>Genome sequencing and assembly of the regulated plant pathogen Lachnellula willkommii and related sister species for the development of diagnostic species identification markers.</title>
        <authorList>
            <person name="Giroux E."/>
            <person name="Bilodeau G."/>
        </authorList>
    </citation>
    <scope>NUCLEOTIDE SEQUENCE [LARGE SCALE GENOMIC DNA]</scope>
    <source>
        <strain evidence="4 5">CBS 268.59</strain>
    </source>
</reference>
<feature type="region of interest" description="Disordered" evidence="2">
    <location>
        <begin position="478"/>
        <end position="497"/>
    </location>
</feature>
<dbReference type="PANTHER" id="PTHR35391">
    <property type="entry name" value="C2H2-TYPE DOMAIN-CONTAINING PROTEIN-RELATED"/>
    <property type="match status" value="1"/>
</dbReference>
<evidence type="ECO:0000313" key="5">
    <source>
        <dbReference type="Proteomes" id="UP000469558"/>
    </source>
</evidence>
<comment type="caution">
    <text evidence="4">The sequence shown here is derived from an EMBL/GenBank/DDBJ whole genome shotgun (WGS) entry which is preliminary data.</text>
</comment>
<dbReference type="InterPro" id="IPR058925">
    <property type="entry name" value="zf-C2H2_AcuF"/>
</dbReference>
<evidence type="ECO:0000259" key="3">
    <source>
        <dbReference type="PROSITE" id="PS50157"/>
    </source>
</evidence>
<dbReference type="Gene3D" id="3.30.160.60">
    <property type="entry name" value="Classic Zinc Finger"/>
    <property type="match status" value="1"/>
</dbReference>
<dbReference type="SMART" id="SM00355">
    <property type="entry name" value="ZnF_C2H2"/>
    <property type="match status" value="7"/>
</dbReference>
<feature type="domain" description="C2H2-type" evidence="3">
    <location>
        <begin position="712"/>
        <end position="742"/>
    </location>
</feature>